<dbReference type="RefSeq" id="WP_090558686.1">
    <property type="nucleotide sequence ID" value="NZ_FNRA01000010.1"/>
</dbReference>
<dbReference type="GO" id="GO:0016887">
    <property type="term" value="F:ATP hydrolysis activity"/>
    <property type="evidence" value="ECO:0007669"/>
    <property type="project" value="InterPro"/>
</dbReference>
<dbReference type="STRING" id="425514.SAMN05443550_11039"/>
<dbReference type="InterPro" id="IPR041685">
    <property type="entry name" value="AAA_GajA/Old/RecF-like"/>
</dbReference>
<evidence type="ECO:0000259" key="1">
    <source>
        <dbReference type="Pfam" id="PF13175"/>
    </source>
</evidence>
<keyword evidence="3" id="KW-1185">Reference proteome</keyword>
<evidence type="ECO:0000313" key="2">
    <source>
        <dbReference type="EMBL" id="SEB08703.1"/>
    </source>
</evidence>
<dbReference type="AlphaFoldDB" id="A0A1H4GGF5"/>
<dbReference type="SUPFAM" id="SSF52540">
    <property type="entry name" value="P-loop containing nucleoside triphosphate hydrolases"/>
    <property type="match status" value="1"/>
</dbReference>
<dbReference type="InterPro" id="IPR027417">
    <property type="entry name" value="P-loop_NTPase"/>
</dbReference>
<evidence type="ECO:0000313" key="3">
    <source>
        <dbReference type="Proteomes" id="UP000198850"/>
    </source>
</evidence>
<feature type="domain" description="Endonuclease GajA/Old nuclease/RecF-like AAA" evidence="1">
    <location>
        <begin position="1"/>
        <end position="382"/>
    </location>
</feature>
<accession>A0A1H4GGF5</accession>
<dbReference type="GO" id="GO:0005524">
    <property type="term" value="F:ATP binding"/>
    <property type="evidence" value="ECO:0007669"/>
    <property type="project" value="InterPro"/>
</dbReference>
<name>A0A1H4GGF5_9SPHI</name>
<reference evidence="2 3" key="1">
    <citation type="submission" date="2016-10" db="EMBL/GenBank/DDBJ databases">
        <authorList>
            <person name="de Groot N.N."/>
        </authorList>
    </citation>
    <scope>NUCLEOTIDE SEQUENCE [LARGE SCALE GENOMIC DNA]</scope>
    <source>
        <strain evidence="2 3">DSM 19033</strain>
    </source>
</reference>
<dbReference type="OrthoDB" id="9809324at2"/>
<dbReference type="Gene3D" id="3.40.50.300">
    <property type="entry name" value="P-loop containing nucleotide triphosphate hydrolases"/>
    <property type="match status" value="1"/>
</dbReference>
<dbReference type="PANTHER" id="PTHR40396">
    <property type="entry name" value="ATPASE-LIKE PROTEIN"/>
    <property type="match status" value="1"/>
</dbReference>
<dbReference type="PANTHER" id="PTHR40396:SF1">
    <property type="entry name" value="ATPASE AAA-TYPE CORE DOMAIN-CONTAINING PROTEIN"/>
    <property type="match status" value="1"/>
</dbReference>
<dbReference type="Pfam" id="PF13175">
    <property type="entry name" value="AAA_15"/>
    <property type="match status" value="1"/>
</dbReference>
<dbReference type="Proteomes" id="UP000198850">
    <property type="component" value="Unassembled WGS sequence"/>
</dbReference>
<dbReference type="EMBL" id="FNRA01000010">
    <property type="protein sequence ID" value="SEB08703.1"/>
    <property type="molecule type" value="Genomic_DNA"/>
</dbReference>
<sequence>MIQYLKIKNFGPIKDEVELSFEAILNEEMSDDIYSVIMPDGCKLLKLAYIYGANASGKTTILKAIEFLRKLLLNPLLEKSEKLDFEPFLFCEDAQTSRSSIEFAFYANQRRHVYQINFNSEAVISERLVYYQSAKPTEIFNRETDLEKRLAKIQFGSKIKVPAKERERLEANTLHNNTVLGAFAKTNADIFELEALNMWLSTFFLGMITGNSNITSPIAEMMATNPNVSTWLNTFMNKADRQITKVHTESDDTLSTILKNFDIKNTDKFPQGSVKINSSIDPATGSFTDKFKINGAAVAVTRRVEVTHETPAGSFILPIESESTGTQRYFALGAPLYMLVHSKALLLIDELENSLHPDLMKHFLQTFLANAGESQMLITTHNVGLMEEIDFIRRDALWFAEKKEDGSVDLYSAADFDSGILRKGASLVNAYRAGRLGAKPNLGSPFIPQN</sequence>
<gene>
    <name evidence="2" type="ORF">SAMN05443550_11039</name>
</gene>
<organism evidence="2 3">
    <name type="scientific">Pedobacter hartonius</name>
    <dbReference type="NCBI Taxonomy" id="425514"/>
    <lineage>
        <taxon>Bacteria</taxon>
        <taxon>Pseudomonadati</taxon>
        <taxon>Bacteroidota</taxon>
        <taxon>Sphingobacteriia</taxon>
        <taxon>Sphingobacteriales</taxon>
        <taxon>Sphingobacteriaceae</taxon>
        <taxon>Pedobacter</taxon>
    </lineage>
</organism>
<proteinExistence type="predicted"/>
<protein>
    <recommendedName>
        <fullName evidence="1">Endonuclease GajA/Old nuclease/RecF-like AAA domain-containing protein</fullName>
    </recommendedName>
</protein>